<gene>
    <name evidence="1" type="ORF">PK35_10470</name>
</gene>
<evidence type="ECO:0000313" key="2">
    <source>
        <dbReference type="Proteomes" id="UP000032361"/>
    </source>
</evidence>
<reference evidence="1 2" key="1">
    <citation type="journal article" date="2015" name="Antonie Van Leeuwenhoek">
        <title>Tamlana nanhaiensis sp. nov., isolated from surface seawater collected from the South China Sea.</title>
        <authorList>
            <person name="Liu X."/>
            <person name="Lai Q."/>
            <person name="Du Y."/>
            <person name="Li G."/>
            <person name="Sun F."/>
            <person name="Shao Z."/>
        </authorList>
    </citation>
    <scope>NUCLEOTIDE SEQUENCE [LARGE SCALE GENOMIC DNA]</scope>
    <source>
        <strain evidence="1 2">FHC16</strain>
    </source>
</reference>
<accession>A0A0D7W0P9</accession>
<name>A0A0D7W0P9_9FLAO</name>
<dbReference type="Proteomes" id="UP000032361">
    <property type="component" value="Unassembled WGS sequence"/>
</dbReference>
<dbReference type="AlphaFoldDB" id="A0A0D7W0P9"/>
<dbReference type="EMBL" id="JTDV01000008">
    <property type="protein sequence ID" value="KJD32614.1"/>
    <property type="molecule type" value="Genomic_DNA"/>
</dbReference>
<dbReference type="STRING" id="1382798.PK35_10470"/>
<comment type="caution">
    <text evidence="1">The sequence shown here is derived from an EMBL/GenBank/DDBJ whole genome shotgun (WGS) entry which is preliminary data.</text>
</comment>
<protein>
    <submittedName>
        <fullName evidence="1">Uncharacterized protein</fullName>
    </submittedName>
</protein>
<organism evidence="1 2">
    <name type="scientific">Neotamlana nanhaiensis</name>
    <dbReference type="NCBI Taxonomy" id="1382798"/>
    <lineage>
        <taxon>Bacteria</taxon>
        <taxon>Pseudomonadati</taxon>
        <taxon>Bacteroidota</taxon>
        <taxon>Flavobacteriia</taxon>
        <taxon>Flavobacteriales</taxon>
        <taxon>Flavobacteriaceae</taxon>
        <taxon>Neotamlana</taxon>
    </lineage>
</organism>
<evidence type="ECO:0000313" key="1">
    <source>
        <dbReference type="EMBL" id="KJD32614.1"/>
    </source>
</evidence>
<sequence>MIKMFRIVFIVLSITNLFGQNISFPQNGIDNPNILTTHHFGIFSSRIASNLKHQALKNTTLTLNISSGNNFHPYVEGYFPKNPEIRQQFSETTWYNRRFNYVDEDTTPADYMNIVIDAVIKNFSLGVNIPINKNRELNINLRSYLITKGAYPFSPITSDETIEWFHSQVIAKDDPFGRKHYGLNQVNFKYLDRNGKTLQLNTNDFFIGGLAFNHFYYPELAINKSKQLFINLGTHLGINTSKFNASTDVGASVNAIKKFNLKNKYELNFGIHGSVLRKNIINFNSKNSDLGNNKYLATFEANPQITKYTKKGNFNAIGINYQIQTSYNKKEEADYYFLLGDWQAADSGWHHGISELYNSLSNWSLIYSYGTPKFQCSFYIKQDFLVNNAPDLQTGISFKKPLFY</sequence>
<proteinExistence type="predicted"/>
<keyword evidence="2" id="KW-1185">Reference proteome</keyword>
<dbReference type="PATRIC" id="fig|1382798.3.peg.3446"/>